<dbReference type="AlphaFoldDB" id="A0A8T9QC66"/>
<gene>
    <name evidence="1" type="ORF">MUN79_00035</name>
</gene>
<reference evidence="1" key="1">
    <citation type="submission" date="2022-04" db="EMBL/GenBank/DDBJ databases">
        <title>Hymenobacter sp. isolated from the air.</title>
        <authorList>
            <person name="Won M."/>
            <person name="Lee C.-M."/>
            <person name="Woen H.-Y."/>
            <person name="Kwon S.-W."/>
        </authorList>
    </citation>
    <scope>NUCLEOTIDE SEQUENCE</scope>
    <source>
        <strain evidence="1">5116S-3</strain>
    </source>
</reference>
<evidence type="ECO:0000313" key="1">
    <source>
        <dbReference type="EMBL" id="UOQ72443.1"/>
    </source>
</evidence>
<protein>
    <submittedName>
        <fullName evidence="1">Uncharacterized protein</fullName>
    </submittedName>
</protein>
<sequence length="161" mass="18225">MLRHRSIVGKYSFGQRLGTEYGISFQQYDGSEVKDRALGRLRLDVERSFVLGEALTLSPRLAYEAAAYLRLQRDEDQAKERVVDFGNLRAEVGVRFSPELDITLWTASQTQYLNTLAQFDASGRQVGGGRTNLRTPLLGLDLRLTLNAGKRELWQPLPTQH</sequence>
<proteinExistence type="predicted"/>
<dbReference type="Proteomes" id="UP000831796">
    <property type="component" value="Chromosome"/>
</dbReference>
<dbReference type="RefSeq" id="WP_244675827.1">
    <property type="nucleotide sequence ID" value="NZ_CP095046.1"/>
</dbReference>
<accession>A0A8T9QC66</accession>
<evidence type="ECO:0000313" key="2">
    <source>
        <dbReference type="Proteomes" id="UP000831796"/>
    </source>
</evidence>
<keyword evidence="2" id="KW-1185">Reference proteome</keyword>
<dbReference type="EMBL" id="CP095046">
    <property type="protein sequence ID" value="UOQ72443.1"/>
    <property type="molecule type" value="Genomic_DNA"/>
</dbReference>
<dbReference type="KEGG" id="hcu:MUN79_00035"/>
<organism evidence="1 2">
    <name type="scientific">Hymenobacter cellulosilyticus</name>
    <dbReference type="NCBI Taxonomy" id="2932248"/>
    <lineage>
        <taxon>Bacteria</taxon>
        <taxon>Pseudomonadati</taxon>
        <taxon>Bacteroidota</taxon>
        <taxon>Cytophagia</taxon>
        <taxon>Cytophagales</taxon>
        <taxon>Hymenobacteraceae</taxon>
        <taxon>Hymenobacter</taxon>
    </lineage>
</organism>
<name>A0A8T9QC66_9BACT</name>